<dbReference type="EMBL" id="KZ851956">
    <property type="protein sequence ID" value="RDH14940.1"/>
    <property type="molecule type" value="Genomic_DNA"/>
</dbReference>
<protein>
    <submittedName>
        <fullName evidence="2">Uncharacterized protein</fullName>
    </submittedName>
</protein>
<feature type="region of interest" description="Disordered" evidence="1">
    <location>
        <begin position="41"/>
        <end position="64"/>
    </location>
</feature>
<dbReference type="Proteomes" id="UP000253845">
    <property type="component" value="Unassembled WGS sequence"/>
</dbReference>
<evidence type="ECO:0000313" key="2">
    <source>
        <dbReference type="EMBL" id="RDH14940.1"/>
    </source>
</evidence>
<dbReference type="AlphaFoldDB" id="A0A370BLB1"/>
<reference evidence="2 3" key="1">
    <citation type="submission" date="2018-07" db="EMBL/GenBank/DDBJ databases">
        <title>Section-level genome sequencing of Aspergillus section Nigri to investigate inter- and intra-species variation.</title>
        <authorList>
            <consortium name="DOE Joint Genome Institute"/>
            <person name="Vesth T.C."/>
            <person name="Nybo J.L."/>
            <person name="Theobald S."/>
            <person name="Frisvad J.C."/>
            <person name="Larsen T.O."/>
            <person name="Nielsen K.F."/>
            <person name="Hoof J.B."/>
            <person name="Brandl J."/>
            <person name="Salamov A."/>
            <person name="Riley R."/>
            <person name="Gladden J.M."/>
            <person name="Phatale P."/>
            <person name="Nielsen M.T."/>
            <person name="Lyhne E.K."/>
            <person name="Kogle M.E."/>
            <person name="Strasser K."/>
            <person name="McDonnell E."/>
            <person name="Barry K."/>
            <person name="Clum A."/>
            <person name="Chen C."/>
            <person name="Nolan M."/>
            <person name="Sandor L."/>
            <person name="Kuo A."/>
            <person name="Lipzen A."/>
            <person name="Hainaut M."/>
            <person name="Drula E."/>
            <person name="Tsang A."/>
            <person name="Magnuson J.K."/>
            <person name="Henrissat B."/>
            <person name="Wiebenga A."/>
            <person name="Simmons B.A."/>
            <person name="Makela M.R."/>
            <person name="De vries R.P."/>
            <person name="Grigoriev I.V."/>
            <person name="Mortensen U.H."/>
            <person name="Baker S.E."/>
            <person name="Andersen M.R."/>
        </authorList>
    </citation>
    <scope>NUCLEOTIDE SEQUENCE [LARGE SCALE GENOMIC DNA]</scope>
    <source>
        <strain evidence="2 3">ATCC 13496</strain>
    </source>
</reference>
<evidence type="ECO:0000313" key="3">
    <source>
        <dbReference type="Proteomes" id="UP000253845"/>
    </source>
</evidence>
<accession>A0A370BLB1</accession>
<proteinExistence type="predicted"/>
<sequence>MDRANLFKNLCLWMTVQRHYQSTLMDMFSIDRLTCGRNDPTNKPHLDVDPDGGHKQAPPITGSRSPMRYPSLYMGSQLDAWQRIILVILLEVPAHVIPPSAWTRCSLTFGPRSQSRPRGSITCGICLTAARKSNVYLSRSLREVIAPEGLSSLMIDKMISPEMGKPTMVCLAVMERTRIKWNKLLRAAGLPLIEPFTYAIDLCQGDRVVERLNADG</sequence>
<gene>
    <name evidence="2" type="ORF">M747DRAFT_326476</name>
</gene>
<evidence type="ECO:0000256" key="1">
    <source>
        <dbReference type="SAM" id="MobiDB-lite"/>
    </source>
</evidence>
<dbReference type="VEuPathDB" id="FungiDB:M747DRAFT_326476"/>
<feature type="compositionally biased region" description="Basic and acidic residues" evidence="1">
    <location>
        <begin position="41"/>
        <end position="54"/>
    </location>
</feature>
<name>A0A370BLB1_ASPNG</name>
<organism evidence="2 3">
    <name type="scientific">Aspergillus niger ATCC 13496</name>
    <dbReference type="NCBI Taxonomy" id="1353008"/>
    <lineage>
        <taxon>Eukaryota</taxon>
        <taxon>Fungi</taxon>
        <taxon>Dikarya</taxon>
        <taxon>Ascomycota</taxon>
        <taxon>Pezizomycotina</taxon>
        <taxon>Eurotiomycetes</taxon>
        <taxon>Eurotiomycetidae</taxon>
        <taxon>Eurotiales</taxon>
        <taxon>Aspergillaceae</taxon>
        <taxon>Aspergillus</taxon>
        <taxon>Aspergillus subgen. Circumdati</taxon>
    </lineage>
</organism>